<evidence type="ECO:0000313" key="3">
    <source>
        <dbReference type="RefSeq" id="XP_009776350.1"/>
    </source>
</evidence>
<evidence type="ECO:0000313" key="2">
    <source>
        <dbReference type="RefSeq" id="XP_009776349.1"/>
    </source>
</evidence>
<dbReference type="STRING" id="4096.A0A1U7WNV0"/>
<keyword evidence="1" id="KW-1185">Reference proteome</keyword>
<evidence type="ECO:0000313" key="1">
    <source>
        <dbReference type="Proteomes" id="UP000189701"/>
    </source>
</evidence>
<proteinExistence type="predicted"/>
<organism evidence="1 2">
    <name type="scientific">Nicotiana sylvestris</name>
    <name type="common">Wood tobacco</name>
    <name type="synonym">South American tobacco</name>
    <dbReference type="NCBI Taxonomy" id="4096"/>
    <lineage>
        <taxon>Eukaryota</taxon>
        <taxon>Viridiplantae</taxon>
        <taxon>Streptophyta</taxon>
        <taxon>Embryophyta</taxon>
        <taxon>Tracheophyta</taxon>
        <taxon>Spermatophyta</taxon>
        <taxon>Magnoliopsida</taxon>
        <taxon>eudicotyledons</taxon>
        <taxon>Gunneridae</taxon>
        <taxon>Pentapetalae</taxon>
        <taxon>asterids</taxon>
        <taxon>lamiids</taxon>
        <taxon>Solanales</taxon>
        <taxon>Solanaceae</taxon>
        <taxon>Nicotianoideae</taxon>
        <taxon>Nicotianeae</taxon>
        <taxon>Nicotiana</taxon>
    </lineage>
</organism>
<dbReference type="Proteomes" id="UP000189701">
    <property type="component" value="Unplaced"/>
</dbReference>
<reference evidence="2 3" key="2">
    <citation type="submission" date="2025-04" db="UniProtKB">
        <authorList>
            <consortium name="RefSeq"/>
        </authorList>
    </citation>
    <scope>IDENTIFICATION</scope>
    <source>
        <tissue evidence="2 3">Leaf</tissue>
    </source>
</reference>
<accession>A0A1U7WNV0</accession>
<gene>
    <name evidence="2 3" type="primary">LOC104226148</name>
</gene>
<reference evidence="1" key="1">
    <citation type="journal article" date="2013" name="Genome Biol.">
        <title>Reference genomes and transcriptomes of Nicotiana sylvestris and Nicotiana tomentosiformis.</title>
        <authorList>
            <person name="Sierro N."/>
            <person name="Battey J.N."/>
            <person name="Ouadi S."/>
            <person name="Bovet L."/>
            <person name="Goepfert S."/>
            <person name="Bakaher N."/>
            <person name="Peitsch M.C."/>
            <person name="Ivanov N.V."/>
        </authorList>
    </citation>
    <scope>NUCLEOTIDE SEQUENCE [LARGE SCALE GENOMIC DNA]</scope>
</reference>
<name>A0A1U7WNV0_NICSY</name>
<dbReference type="AlphaFoldDB" id="A0A1U7WNV0"/>
<sequence>MYHGTSTDAANDSANIVENEGKDNEEKLVTTIIEKAPIWVGSAFSISSNLFMIDDQYGRELAQNFEAMSCMLSACTYDQLLNRGIFSHLNNFGLADLVLPLYPFPPDHFGLDFPFDPGSNFLTTYLVITRNYIVNMGLVLSRDLGSKSESCRNTTLLLGNYGLPFVFNEGEGTVITYGDEENSRIVVVQGFSYCSERAGHNLIENEMNKLLWNSNDIFIMAGIRLMHKNIFPLFDPSEFSYRRERNNMKEVTRNIHPWPPKLLKPPFSAFLLVLLNKVVYSVELQTSLEHCAMDSRIDKLNNAVTSQMVPTTEDNLNSIIIQRDCGKIANGLAIVGALRCDFLDALATRFKHHSNAYDSYHRIHVHEGHSLKCEPHAALQKLSFPQGCRFINFAQAQGVSLLALAGEAPLPFLESCEGIEAVCFYFSDSDIATLQQDFDPGGVHQEMKCYLFQDNDDNKANPLQCNTRSSAQQALPSGYFFVGQASTWCCDEFSILLPRTTKVKCLSDDGCWITFSLLDVPLYHA</sequence>
<dbReference type="KEGG" id="nsy:104226148"/>
<dbReference type="RefSeq" id="XP_009776350.1">
    <property type="nucleotide sequence ID" value="XM_009778048.1"/>
</dbReference>
<protein>
    <submittedName>
        <fullName evidence="2 3">Uncharacterized protein LOC104226148</fullName>
    </submittedName>
</protein>
<dbReference type="GeneID" id="104226148"/>
<dbReference type="RefSeq" id="XP_009776349.1">
    <property type="nucleotide sequence ID" value="XM_009778047.1"/>
</dbReference>